<dbReference type="SUPFAM" id="SSF53383">
    <property type="entry name" value="PLP-dependent transferases"/>
    <property type="match status" value="1"/>
</dbReference>
<feature type="domain" description="Aminotransferase class I/classII large" evidence="1">
    <location>
        <begin position="2"/>
        <end position="275"/>
    </location>
</feature>
<reference evidence="2" key="1">
    <citation type="submission" date="2022-05" db="EMBL/GenBank/DDBJ databases">
        <title>Expanded diversity of anoxic marine methylotrophy in a Black Sea sulfate reducing microorganism.</title>
        <authorList>
            <person name="Fischer P.Q."/>
            <person name="Stams A.J.M."/>
            <person name="Villanueva L."/>
            <person name="Sousa D.Z."/>
        </authorList>
    </citation>
    <scope>NUCLEOTIDE SEQUENCE</scope>
    <source>
        <strain evidence="2">P130</strain>
    </source>
</reference>
<dbReference type="PANTHER" id="PTHR46577">
    <property type="entry name" value="HTH-TYPE TRANSCRIPTIONAL REGULATORY PROTEIN GABR"/>
    <property type="match status" value="1"/>
</dbReference>
<evidence type="ECO:0000313" key="3">
    <source>
        <dbReference type="Proteomes" id="UP001176021"/>
    </source>
</evidence>
<keyword evidence="3" id="KW-1185">Reference proteome</keyword>
<dbReference type="CDD" id="cd00609">
    <property type="entry name" value="AAT_like"/>
    <property type="match status" value="1"/>
</dbReference>
<gene>
    <name evidence="2" type="ORF">M8H41_21695</name>
</gene>
<evidence type="ECO:0000313" key="2">
    <source>
        <dbReference type="EMBL" id="MDO0825432.1"/>
    </source>
</evidence>
<dbReference type="InterPro" id="IPR015421">
    <property type="entry name" value="PyrdxlP-dep_Trfase_major"/>
</dbReference>
<name>A0ABT8QVQ3_9FIRM</name>
<keyword evidence="2" id="KW-0032">Aminotransferase</keyword>
<keyword evidence="2" id="KW-0808">Transferase</keyword>
<dbReference type="EMBL" id="JAMJEV010000025">
    <property type="protein sequence ID" value="MDO0825432.1"/>
    <property type="molecule type" value="Genomic_DNA"/>
</dbReference>
<accession>A0ABT8QVQ3</accession>
<dbReference type="InterPro" id="IPR004839">
    <property type="entry name" value="Aminotransferase_I/II_large"/>
</dbReference>
<dbReference type="Pfam" id="PF00155">
    <property type="entry name" value="Aminotran_1_2"/>
    <property type="match status" value="1"/>
</dbReference>
<dbReference type="Proteomes" id="UP001176021">
    <property type="component" value="Unassembled WGS sequence"/>
</dbReference>
<protein>
    <submittedName>
        <fullName evidence="2">PLP-dependent aminotransferase family protein</fullName>
    </submittedName>
</protein>
<dbReference type="InterPro" id="IPR015424">
    <property type="entry name" value="PyrdxlP-dep_Trfase"/>
</dbReference>
<dbReference type="InterPro" id="IPR051446">
    <property type="entry name" value="HTH_trans_reg/aminotransferase"/>
</dbReference>
<comment type="caution">
    <text evidence="2">The sequence shown here is derived from an EMBL/GenBank/DDBJ whole genome shotgun (WGS) entry which is preliminary data.</text>
</comment>
<sequence>MREEIAAWLFRSRGLTVNSEDIFITAGATHALHLLADLLCMNSKKVLIEDPCHSGMLKTFLNKGCPIEPIPVDSQGMRTQCLPDGRDACAVYVTPSHQFPLGGILPAARRTALVHYARENGLYIIEDDYDSEFRFCGEPIAPLYAMDQQRVIYVGTFSKSLFPALRIGYVILPKPLHRQWSDMRTHADVQNPPFEQAAMVEFLRTRKLDRHVQKMRRIYGQRRQELMEALKEAFGSGWTSYGDAAGLHIAIDFPGKCFDEGFRKGCLQNGIDITPVEHHCIEKGRHQGKLLMGYGHLEPEEIRKSVLLLRDYIESAAGTVR</sequence>
<evidence type="ECO:0000259" key="1">
    <source>
        <dbReference type="Pfam" id="PF00155"/>
    </source>
</evidence>
<dbReference type="Gene3D" id="3.40.640.10">
    <property type="entry name" value="Type I PLP-dependent aspartate aminotransferase-like (Major domain)"/>
    <property type="match status" value="1"/>
</dbReference>
<organism evidence="2 3">
    <name type="scientific">Desulfosporosinus nitroreducens</name>
    <dbReference type="NCBI Taxonomy" id="2018668"/>
    <lineage>
        <taxon>Bacteria</taxon>
        <taxon>Bacillati</taxon>
        <taxon>Bacillota</taxon>
        <taxon>Clostridia</taxon>
        <taxon>Eubacteriales</taxon>
        <taxon>Desulfitobacteriaceae</taxon>
        <taxon>Desulfosporosinus</taxon>
    </lineage>
</organism>
<dbReference type="PANTHER" id="PTHR46577:SF1">
    <property type="entry name" value="HTH-TYPE TRANSCRIPTIONAL REGULATORY PROTEIN GABR"/>
    <property type="match status" value="1"/>
</dbReference>
<dbReference type="RefSeq" id="WP_302050032.1">
    <property type="nucleotide sequence ID" value="NZ_JAMJEV010000025.1"/>
</dbReference>
<proteinExistence type="predicted"/>
<dbReference type="GO" id="GO:0008483">
    <property type="term" value="F:transaminase activity"/>
    <property type="evidence" value="ECO:0007669"/>
    <property type="project" value="UniProtKB-KW"/>
</dbReference>